<dbReference type="PANTHER" id="PTHR10853:SF0">
    <property type="entry name" value="PROTEIN PELOTA HOMOLOG"/>
    <property type="match status" value="1"/>
</dbReference>
<dbReference type="Gene3D" id="3.30.1330.30">
    <property type="match status" value="1"/>
</dbReference>
<proteinExistence type="predicted"/>
<accession>A0A0A9XCP6</accession>
<evidence type="ECO:0000259" key="2">
    <source>
        <dbReference type="Pfam" id="PF03465"/>
    </source>
</evidence>
<dbReference type="GO" id="GO:0070966">
    <property type="term" value="P:nuclear-transcribed mRNA catabolic process, no-go decay"/>
    <property type="evidence" value="ECO:0007669"/>
    <property type="project" value="InterPro"/>
</dbReference>
<gene>
    <name evidence="4" type="primary">PELO</name>
    <name evidence="3" type="ORF">CM83_6638</name>
    <name evidence="4" type="ORF">g.96113</name>
</gene>
<dbReference type="GO" id="GO:0032790">
    <property type="term" value="P:ribosome disassembly"/>
    <property type="evidence" value="ECO:0007669"/>
    <property type="project" value="TreeGrafter"/>
</dbReference>
<dbReference type="InterPro" id="IPR005141">
    <property type="entry name" value="eRF1_2"/>
</dbReference>
<evidence type="ECO:0000259" key="1">
    <source>
        <dbReference type="Pfam" id="PF03464"/>
    </source>
</evidence>
<dbReference type="Pfam" id="PF03464">
    <property type="entry name" value="eRF1_2"/>
    <property type="match status" value="1"/>
</dbReference>
<dbReference type="PANTHER" id="PTHR10853">
    <property type="entry name" value="PELOTA"/>
    <property type="match status" value="1"/>
</dbReference>
<dbReference type="InterPro" id="IPR029064">
    <property type="entry name" value="Ribosomal_eL30-like_sf"/>
</dbReference>
<organism evidence="3">
    <name type="scientific">Lygus hesperus</name>
    <name type="common">Western plant bug</name>
    <dbReference type="NCBI Taxonomy" id="30085"/>
    <lineage>
        <taxon>Eukaryota</taxon>
        <taxon>Metazoa</taxon>
        <taxon>Ecdysozoa</taxon>
        <taxon>Arthropoda</taxon>
        <taxon>Hexapoda</taxon>
        <taxon>Insecta</taxon>
        <taxon>Pterygota</taxon>
        <taxon>Neoptera</taxon>
        <taxon>Paraneoptera</taxon>
        <taxon>Hemiptera</taxon>
        <taxon>Heteroptera</taxon>
        <taxon>Panheteroptera</taxon>
        <taxon>Cimicomorpha</taxon>
        <taxon>Miridae</taxon>
        <taxon>Mirini</taxon>
        <taxon>Lygus</taxon>
    </lineage>
</organism>
<dbReference type="GO" id="GO:0070651">
    <property type="term" value="P:nonfunctional rRNA decay"/>
    <property type="evidence" value="ECO:0007669"/>
    <property type="project" value="TreeGrafter"/>
</dbReference>
<dbReference type="Gene3D" id="3.30.420.60">
    <property type="entry name" value="eRF1 domain 2"/>
    <property type="match status" value="1"/>
</dbReference>
<reference evidence="3" key="1">
    <citation type="journal article" date="2014" name="PLoS ONE">
        <title>Transcriptome-Based Identification of ABC Transporters in the Western Tarnished Plant Bug Lygus hesperus.</title>
        <authorList>
            <person name="Hull J.J."/>
            <person name="Chaney K."/>
            <person name="Geib S.M."/>
            <person name="Fabrick J.A."/>
            <person name="Brent C.S."/>
            <person name="Walsh D."/>
            <person name="Lavine L.C."/>
        </authorList>
    </citation>
    <scope>NUCLEOTIDE SEQUENCE</scope>
</reference>
<protein>
    <submittedName>
        <fullName evidence="4">Protein pelota</fullName>
    </submittedName>
</protein>
<dbReference type="GO" id="GO:0070481">
    <property type="term" value="P:nuclear-transcribed mRNA catabolic process, non-stop decay"/>
    <property type="evidence" value="ECO:0007669"/>
    <property type="project" value="InterPro"/>
</dbReference>
<reference evidence="3" key="2">
    <citation type="submission" date="2014-07" db="EMBL/GenBank/DDBJ databases">
        <authorList>
            <person name="Hull J."/>
        </authorList>
    </citation>
    <scope>NUCLEOTIDE SEQUENCE</scope>
</reference>
<dbReference type="Pfam" id="PF03465">
    <property type="entry name" value="eRF1_3"/>
    <property type="match status" value="1"/>
</dbReference>
<dbReference type="EMBL" id="GDHC01015859">
    <property type="protein sequence ID" value="JAQ02770.1"/>
    <property type="molecule type" value="Transcribed_RNA"/>
</dbReference>
<dbReference type="SUPFAM" id="SSF53137">
    <property type="entry name" value="Translational machinery components"/>
    <property type="match status" value="1"/>
</dbReference>
<dbReference type="InterPro" id="IPR004405">
    <property type="entry name" value="TF_pelota"/>
</dbReference>
<feature type="domain" description="eRF1" evidence="1">
    <location>
        <begin position="2"/>
        <end position="119"/>
    </location>
</feature>
<evidence type="ECO:0000313" key="3">
    <source>
        <dbReference type="EMBL" id="JAG17754.1"/>
    </source>
</evidence>
<dbReference type="EMBL" id="GBHO01025850">
    <property type="protein sequence ID" value="JAG17754.1"/>
    <property type="molecule type" value="Transcribed_RNA"/>
</dbReference>
<dbReference type="InterPro" id="IPR005142">
    <property type="entry name" value="eRF1_3"/>
</dbReference>
<name>A0A0A9XCP6_LYGHE</name>
<dbReference type="GO" id="GO:0071025">
    <property type="term" value="P:RNA surveillance"/>
    <property type="evidence" value="ECO:0007669"/>
    <property type="project" value="InterPro"/>
</dbReference>
<evidence type="ECO:0000313" key="4">
    <source>
        <dbReference type="EMBL" id="JAQ02770.1"/>
    </source>
</evidence>
<dbReference type="SUPFAM" id="SSF55315">
    <property type="entry name" value="L30e-like"/>
    <property type="match status" value="1"/>
</dbReference>
<dbReference type="AlphaFoldDB" id="A0A0A9XCP6"/>
<dbReference type="InterPro" id="IPR042226">
    <property type="entry name" value="eFR1_2_sf"/>
</dbReference>
<feature type="domain" description="eRF1" evidence="2">
    <location>
        <begin position="131"/>
        <end position="231"/>
    </location>
</feature>
<reference evidence="4" key="3">
    <citation type="journal article" date="2016" name="Gigascience">
        <title>De novo construction of an expanded transcriptome assembly for the western tarnished plant bug, Lygus hesperus.</title>
        <authorList>
            <person name="Tassone E.E."/>
            <person name="Geib S.M."/>
            <person name="Hall B."/>
            <person name="Fabrick J.A."/>
            <person name="Brent C.S."/>
            <person name="Hull J.J."/>
        </authorList>
    </citation>
    <scope>NUCLEOTIDE SEQUENCE</scope>
</reference>
<sequence length="233" mass="25846">MVTPSLILTKASVSVTIAKKHRNDGTARDRSIARFFEQVLNSLVTNVDLKQIKVILVCSPSNVRQEFMDYVKSQAQKTDGNTTSVQCAHIAQEQMSKFMLIRVNTATSAGLREALSDVNVSTRMQTTKCADDIRVWDSFQAMLNHNPDRCVYTPQFVYKAALGGAIKSLMISDVVFRDENPIVRYFFLALVHFVRHNGAGPKTSVHVFSSAHVTGEQLAQLGNVAALLHFDCP</sequence>
<dbReference type="GO" id="GO:0005737">
    <property type="term" value="C:cytoplasm"/>
    <property type="evidence" value="ECO:0007669"/>
    <property type="project" value="TreeGrafter"/>
</dbReference>